<dbReference type="OrthoDB" id="448087at2759"/>
<evidence type="ECO:0000256" key="1">
    <source>
        <dbReference type="ARBA" id="ARBA00023054"/>
    </source>
</evidence>
<feature type="non-terminal residue" evidence="3">
    <location>
        <position position="168"/>
    </location>
</feature>
<keyword evidence="4" id="KW-1185">Reference proteome</keyword>
<dbReference type="OMA" id="DIHYLEC"/>
<comment type="caution">
    <text evidence="3">The sequence shown here is derived from an EMBL/GenBank/DDBJ whole genome shotgun (WGS) entry which is preliminary data.</text>
</comment>
<dbReference type="AlphaFoldDB" id="A0A401Q2C5"/>
<gene>
    <name evidence="3" type="ORF">scyTo_0020788</name>
</gene>
<proteinExistence type="predicted"/>
<name>A0A401Q2C5_SCYTO</name>
<dbReference type="Proteomes" id="UP000288216">
    <property type="component" value="Unassembled WGS sequence"/>
</dbReference>
<reference evidence="3 4" key="1">
    <citation type="journal article" date="2018" name="Nat. Ecol. Evol.">
        <title>Shark genomes provide insights into elasmobranch evolution and the origin of vertebrates.</title>
        <authorList>
            <person name="Hara Y"/>
            <person name="Yamaguchi K"/>
            <person name="Onimaru K"/>
            <person name="Kadota M"/>
            <person name="Koyanagi M"/>
            <person name="Keeley SD"/>
            <person name="Tatsumi K"/>
            <person name="Tanaka K"/>
            <person name="Motone F"/>
            <person name="Kageyama Y"/>
            <person name="Nozu R"/>
            <person name="Adachi N"/>
            <person name="Nishimura O"/>
            <person name="Nakagawa R"/>
            <person name="Tanegashima C"/>
            <person name="Kiyatake I"/>
            <person name="Matsumoto R"/>
            <person name="Murakumo K"/>
            <person name="Nishida K"/>
            <person name="Terakita A"/>
            <person name="Kuratani S"/>
            <person name="Sato K"/>
            <person name="Hyodo S Kuraku.S."/>
        </authorList>
    </citation>
    <scope>NUCLEOTIDE SEQUENCE [LARGE SCALE GENOMIC DNA]</scope>
</reference>
<sequence>QKIESQLQKLLEDGSTENGFYFEMKEYGAMLQEDQEAFRTATIEPILQLKKDLKQRLIEMQHCPLKQIDQQDEFNSIQILQQVECVRNQQKVITDKLERERSTLEEQINNIEFEEEIPPHLDEIPEDIHYLECPYPDLKASVLQEFQNLNAKYKSQLENINHQLKFTD</sequence>
<dbReference type="PANTHER" id="PTHR21549:SF1">
    <property type="entry name" value="COILED-COIL DOMAIN-CONTAINING PROTEIN 148"/>
    <property type="match status" value="1"/>
</dbReference>
<dbReference type="EMBL" id="BFAA01017337">
    <property type="protein sequence ID" value="GCB79516.1"/>
    <property type="molecule type" value="Genomic_DNA"/>
</dbReference>
<organism evidence="3 4">
    <name type="scientific">Scyliorhinus torazame</name>
    <name type="common">Cloudy catshark</name>
    <name type="synonym">Catulus torazame</name>
    <dbReference type="NCBI Taxonomy" id="75743"/>
    <lineage>
        <taxon>Eukaryota</taxon>
        <taxon>Metazoa</taxon>
        <taxon>Chordata</taxon>
        <taxon>Craniata</taxon>
        <taxon>Vertebrata</taxon>
        <taxon>Chondrichthyes</taxon>
        <taxon>Elasmobranchii</taxon>
        <taxon>Galeomorphii</taxon>
        <taxon>Galeoidea</taxon>
        <taxon>Carcharhiniformes</taxon>
        <taxon>Scyliorhinidae</taxon>
        <taxon>Scyliorhinus</taxon>
    </lineage>
</organism>
<protein>
    <submittedName>
        <fullName evidence="3">Uncharacterized protein</fullName>
    </submittedName>
</protein>
<evidence type="ECO:0000256" key="2">
    <source>
        <dbReference type="SAM" id="Coils"/>
    </source>
</evidence>
<dbReference type="PANTHER" id="PTHR21549">
    <property type="entry name" value="MUTATED IN BLADDER CANCER 1"/>
    <property type="match status" value="1"/>
</dbReference>
<evidence type="ECO:0000313" key="3">
    <source>
        <dbReference type="EMBL" id="GCB79516.1"/>
    </source>
</evidence>
<dbReference type="InterPro" id="IPR039902">
    <property type="entry name" value="CCDC148/CCDC112"/>
</dbReference>
<keyword evidence="1 2" id="KW-0175">Coiled coil</keyword>
<accession>A0A401Q2C5</accession>
<feature type="non-terminal residue" evidence="3">
    <location>
        <position position="1"/>
    </location>
</feature>
<feature type="coiled-coil region" evidence="2">
    <location>
        <begin position="87"/>
        <end position="117"/>
    </location>
</feature>
<evidence type="ECO:0000313" key="4">
    <source>
        <dbReference type="Proteomes" id="UP000288216"/>
    </source>
</evidence>